<feature type="region of interest" description="Disordered" evidence="16">
    <location>
        <begin position="2322"/>
        <end position="2459"/>
    </location>
</feature>
<evidence type="ECO:0000256" key="1">
    <source>
        <dbReference type="ARBA" id="ARBA00004245"/>
    </source>
</evidence>
<dbReference type="SUPFAM" id="SSF47986">
    <property type="entry name" value="DEATH domain"/>
    <property type="match status" value="1"/>
</dbReference>
<dbReference type="PANTHER" id="PTHR24123:SF49">
    <property type="entry name" value="ANKYRIN-2-LIKE ISOFORM X1"/>
    <property type="match status" value="1"/>
</dbReference>
<feature type="repeat" description="ANK" evidence="15">
    <location>
        <begin position="584"/>
        <end position="616"/>
    </location>
</feature>
<dbReference type="GO" id="GO:0045211">
    <property type="term" value="C:postsynaptic membrane"/>
    <property type="evidence" value="ECO:0007669"/>
    <property type="project" value="UniProtKB-SubCell"/>
</dbReference>
<dbReference type="PROSITE" id="PS50017">
    <property type="entry name" value="DEATH_DOMAIN"/>
    <property type="match status" value="1"/>
</dbReference>
<feature type="repeat" description="ANK" evidence="15">
    <location>
        <begin position="650"/>
        <end position="682"/>
    </location>
</feature>
<feature type="compositionally biased region" description="Polar residues" evidence="16">
    <location>
        <begin position="2756"/>
        <end position="2765"/>
    </location>
</feature>
<dbReference type="PROSITE" id="PS50088">
    <property type="entry name" value="ANK_REPEAT"/>
    <property type="match status" value="20"/>
</dbReference>
<dbReference type="PROSITE" id="PS50297">
    <property type="entry name" value="ANK_REP_REGION"/>
    <property type="match status" value="20"/>
</dbReference>
<dbReference type="Pfam" id="PF17809">
    <property type="entry name" value="UPA_2"/>
    <property type="match status" value="1"/>
</dbReference>
<dbReference type="InterPro" id="IPR040745">
    <property type="entry name" value="Ankyrin_UPA"/>
</dbReference>
<dbReference type="GO" id="GO:0007165">
    <property type="term" value="P:signal transduction"/>
    <property type="evidence" value="ECO:0007669"/>
    <property type="project" value="InterPro"/>
</dbReference>
<dbReference type="GO" id="GO:0005856">
    <property type="term" value="C:cytoskeleton"/>
    <property type="evidence" value="ECO:0007669"/>
    <property type="project" value="UniProtKB-SubCell"/>
</dbReference>
<dbReference type="Ensembl" id="ENSVKKT00000018615.1">
    <property type="protein sequence ID" value="ENSVKKP00000018155.1"/>
    <property type="gene ID" value="ENSVKKG00000010547.1"/>
</dbReference>
<feature type="repeat" description="ANK" evidence="15">
    <location>
        <begin position="188"/>
        <end position="220"/>
    </location>
</feature>
<evidence type="ECO:0000256" key="3">
    <source>
        <dbReference type="ARBA" id="ARBA00022475"/>
    </source>
</evidence>
<feature type="repeat" description="ANK" evidence="15">
    <location>
        <begin position="716"/>
        <end position="748"/>
    </location>
</feature>
<feature type="repeat" description="ANK" evidence="15">
    <location>
        <begin position="85"/>
        <end position="117"/>
    </location>
</feature>
<feature type="region of interest" description="Disordered" evidence="16">
    <location>
        <begin position="2875"/>
        <end position="2917"/>
    </location>
</feature>
<evidence type="ECO:0000256" key="8">
    <source>
        <dbReference type="ARBA" id="ARBA00023043"/>
    </source>
</evidence>
<feature type="repeat" description="ANK" evidence="15">
    <location>
        <begin position="617"/>
        <end position="649"/>
    </location>
</feature>
<dbReference type="Pfam" id="PF00531">
    <property type="entry name" value="Death"/>
    <property type="match status" value="1"/>
</dbReference>
<feature type="compositionally biased region" description="Basic and acidic residues" evidence="16">
    <location>
        <begin position="2322"/>
        <end position="2334"/>
    </location>
</feature>
<feature type="region of interest" description="Disordered" evidence="16">
    <location>
        <begin position="2739"/>
        <end position="2765"/>
    </location>
</feature>
<feature type="compositionally biased region" description="Polar residues" evidence="16">
    <location>
        <begin position="2265"/>
        <end position="2277"/>
    </location>
</feature>
<dbReference type="PANTHER" id="PTHR24123">
    <property type="entry name" value="ANKYRIN REPEAT-CONTAINING"/>
    <property type="match status" value="1"/>
</dbReference>
<feature type="compositionally biased region" description="Acidic residues" evidence="16">
    <location>
        <begin position="2284"/>
        <end position="2293"/>
    </location>
</feature>
<feature type="repeat" description="ANK" evidence="15">
    <location>
        <begin position="419"/>
        <end position="451"/>
    </location>
</feature>
<name>A0A8D2L7U5_VARKO</name>
<evidence type="ECO:0000256" key="12">
    <source>
        <dbReference type="ARBA" id="ARBA00023257"/>
    </source>
</evidence>
<evidence type="ECO:0000256" key="7">
    <source>
        <dbReference type="ARBA" id="ARBA00023018"/>
    </source>
</evidence>
<keyword evidence="4" id="KW-0963">Cytoplasm</keyword>
<feature type="compositionally biased region" description="Basic and acidic residues" evidence="16">
    <location>
        <begin position="1574"/>
        <end position="1590"/>
    </location>
</feature>
<dbReference type="GO" id="GO:0030315">
    <property type="term" value="C:T-tubule"/>
    <property type="evidence" value="ECO:0007669"/>
    <property type="project" value="UniProtKB-SubCell"/>
</dbReference>
<dbReference type="FunFam" id="1.10.533.10:FF:000002">
    <property type="entry name" value="Ankyrin-3 isoform 2"/>
    <property type="match status" value="1"/>
</dbReference>
<feature type="region of interest" description="Disordered" evidence="16">
    <location>
        <begin position="1938"/>
        <end position="2111"/>
    </location>
</feature>
<feature type="compositionally biased region" description="Basic and acidic residues" evidence="16">
    <location>
        <begin position="1548"/>
        <end position="1565"/>
    </location>
</feature>
<organism evidence="19 20">
    <name type="scientific">Varanus komodoensis</name>
    <name type="common">Komodo dragon</name>
    <dbReference type="NCBI Taxonomy" id="61221"/>
    <lineage>
        <taxon>Eukaryota</taxon>
        <taxon>Metazoa</taxon>
        <taxon>Chordata</taxon>
        <taxon>Craniata</taxon>
        <taxon>Vertebrata</taxon>
        <taxon>Euteleostomi</taxon>
        <taxon>Lepidosauria</taxon>
        <taxon>Squamata</taxon>
        <taxon>Bifurcata</taxon>
        <taxon>Unidentata</taxon>
        <taxon>Episquamata</taxon>
        <taxon>Toxicofera</taxon>
        <taxon>Anguimorpha</taxon>
        <taxon>Paleoanguimorpha</taxon>
        <taxon>Varanoidea</taxon>
        <taxon>Varanidae</taxon>
        <taxon>Varanus</taxon>
    </lineage>
</organism>
<evidence type="ECO:0000256" key="2">
    <source>
        <dbReference type="ARBA" id="ARBA00004371"/>
    </source>
</evidence>
<keyword evidence="10" id="KW-0206">Cytoskeleton</keyword>
<keyword evidence="9" id="KW-0472">Membrane</keyword>
<keyword evidence="7" id="KW-0770">Synapse</keyword>
<feature type="region of interest" description="Disordered" evidence="16">
    <location>
        <begin position="2931"/>
        <end position="3016"/>
    </location>
</feature>
<feature type="compositionally biased region" description="Polar residues" evidence="16">
    <location>
        <begin position="1825"/>
        <end position="1838"/>
    </location>
</feature>
<dbReference type="SMART" id="SM00005">
    <property type="entry name" value="DEATH"/>
    <property type="match status" value="1"/>
</dbReference>
<evidence type="ECO:0000256" key="5">
    <source>
        <dbReference type="ARBA" id="ARBA00022553"/>
    </source>
</evidence>
<feature type="repeat" description="ANK" evidence="15">
    <location>
        <begin position="485"/>
        <end position="517"/>
    </location>
</feature>
<feature type="compositionally biased region" description="Basic and acidic residues" evidence="16">
    <location>
        <begin position="2408"/>
        <end position="2418"/>
    </location>
</feature>
<keyword evidence="6" id="KW-0677">Repeat</keyword>
<evidence type="ECO:0000256" key="14">
    <source>
        <dbReference type="ARBA" id="ARBA00034100"/>
    </source>
</evidence>
<feature type="repeat" description="ANK" evidence="15">
    <location>
        <begin position="221"/>
        <end position="253"/>
    </location>
</feature>
<dbReference type="FunFam" id="2.60.40.2660:FF:000001">
    <property type="entry name" value="Ankyrin-3 isoform 2"/>
    <property type="match status" value="1"/>
</dbReference>
<feature type="compositionally biased region" description="Low complexity" evidence="16">
    <location>
        <begin position="1677"/>
        <end position="1701"/>
    </location>
</feature>
<feature type="repeat" description="ANK" evidence="15">
    <location>
        <begin position="386"/>
        <end position="418"/>
    </location>
</feature>
<feature type="repeat" description="ANK" evidence="15">
    <location>
        <begin position="683"/>
        <end position="715"/>
    </location>
</feature>
<evidence type="ECO:0000259" key="18">
    <source>
        <dbReference type="PROSITE" id="PS51145"/>
    </source>
</evidence>
<dbReference type="Pfam" id="PF12796">
    <property type="entry name" value="Ank_2"/>
    <property type="match status" value="6"/>
</dbReference>
<feature type="domain" description="ZU5" evidence="18">
    <location>
        <begin position="878"/>
        <end position="1033"/>
    </location>
</feature>
<dbReference type="SMART" id="SM00218">
    <property type="entry name" value="ZU5"/>
    <property type="match status" value="1"/>
</dbReference>
<feature type="compositionally biased region" description="Acidic residues" evidence="16">
    <location>
        <begin position="2936"/>
        <end position="2946"/>
    </location>
</feature>
<dbReference type="FunFam" id="1.25.40.20:FF:000003">
    <property type="entry name" value="Ankyrin, isoform B"/>
    <property type="match status" value="1"/>
</dbReference>
<evidence type="ECO:0000256" key="4">
    <source>
        <dbReference type="ARBA" id="ARBA00022490"/>
    </source>
</evidence>
<dbReference type="Gene3D" id="2.60.40.2660">
    <property type="match status" value="1"/>
</dbReference>
<feature type="region of interest" description="Disordered" evidence="16">
    <location>
        <begin position="1542"/>
        <end position="1808"/>
    </location>
</feature>
<dbReference type="InterPro" id="IPR000488">
    <property type="entry name" value="Death_dom"/>
</dbReference>
<dbReference type="InterPro" id="IPR002110">
    <property type="entry name" value="Ankyrin_rpt"/>
</dbReference>
<evidence type="ECO:0000256" key="11">
    <source>
        <dbReference type="ARBA" id="ARBA00023228"/>
    </source>
</evidence>
<dbReference type="Proteomes" id="UP000694545">
    <property type="component" value="Unplaced"/>
</dbReference>
<dbReference type="FunFam" id="2.60.220.30:FF:000002">
    <property type="entry name" value="Ankyrin-3 isoform 2"/>
    <property type="match status" value="1"/>
</dbReference>
<dbReference type="InterPro" id="IPR011029">
    <property type="entry name" value="DEATH-like_dom_sf"/>
</dbReference>
<dbReference type="SUPFAM" id="SSF48403">
    <property type="entry name" value="Ankyrin repeat"/>
    <property type="match status" value="2"/>
</dbReference>
<dbReference type="Pfam" id="PF00023">
    <property type="entry name" value="Ank"/>
    <property type="match status" value="2"/>
</dbReference>
<feature type="compositionally biased region" description="Basic and acidic residues" evidence="16">
    <location>
        <begin position="2096"/>
        <end position="2111"/>
    </location>
</feature>
<feature type="compositionally biased region" description="Low complexity" evidence="16">
    <location>
        <begin position="2744"/>
        <end position="2753"/>
    </location>
</feature>
<feature type="compositionally biased region" description="Basic and acidic residues" evidence="16">
    <location>
        <begin position="1741"/>
        <end position="1753"/>
    </location>
</feature>
<feature type="repeat" description="ANK" evidence="15">
    <location>
        <begin position="320"/>
        <end position="352"/>
    </location>
</feature>
<feature type="domain" description="Death" evidence="17">
    <location>
        <begin position="3227"/>
        <end position="3287"/>
    </location>
</feature>
<feature type="compositionally biased region" description="Polar residues" evidence="16">
    <location>
        <begin position="2235"/>
        <end position="2245"/>
    </location>
</feature>
<dbReference type="Gene3D" id="1.10.533.10">
    <property type="entry name" value="Death Domain, Fas"/>
    <property type="match status" value="1"/>
</dbReference>
<dbReference type="Pfam" id="PF00791">
    <property type="entry name" value="ZU5"/>
    <property type="match status" value="2"/>
</dbReference>
<feature type="repeat" description="ANK" evidence="15">
    <location>
        <begin position="52"/>
        <end position="84"/>
    </location>
</feature>
<protein>
    <submittedName>
        <fullName evidence="19">Ankyrin 2</fullName>
    </submittedName>
</protein>
<feature type="repeat" description="ANK" evidence="15">
    <location>
        <begin position="287"/>
        <end position="319"/>
    </location>
</feature>
<feature type="compositionally biased region" description="Basic and acidic residues" evidence="16">
    <location>
        <begin position="1655"/>
        <end position="1665"/>
    </location>
</feature>
<dbReference type="InterPro" id="IPR051165">
    <property type="entry name" value="Multifunctional_ANK_Repeat"/>
</dbReference>
<keyword evidence="3" id="KW-1003">Cell membrane</keyword>
<dbReference type="InterPro" id="IPR000906">
    <property type="entry name" value="ZU5_dom"/>
</dbReference>
<dbReference type="FunFam" id="1.25.40.20:FF:000001">
    <property type="entry name" value="Ankyrin-2 isoform 2"/>
    <property type="match status" value="1"/>
</dbReference>
<feature type="compositionally biased region" description="Polar residues" evidence="16">
    <location>
        <begin position="2419"/>
        <end position="2450"/>
    </location>
</feature>
<sequence>DKVVEYLKGGIDINTCNQNGLNALHLAAKEGHVGLVQELLERGSAVDSATKKGNTALHIASLAGQAEVVKVLVKEGANINAQSQNGFTPLYMAAQENHIEVVKYLLENGANQSTATEDGFTPLAVALQQGHNQAVAILLENDTKGKVRLPALHIAARKDDTKSAALLLQNDHNADVQSKVKVLRCYQNGFTPLHIAAHYGNVNVATLLLNRGAVVDFTARNGITPLHVASKRGNTNMVKLLLDRGGQIDAKTRDGLTPLHCAARSGHDQVVELLLERGAPLLARTKNGLSPLHMAAQGDHVECVKHLLQHKAPVDDVTLDYLTALHVAAHCGHYRVTKLLLDKRANPNARALNGFTPLHIACKKNRIKVMELLVKYGASIQAITESGLTPIHVAAFMGHLNIVLLLLQNGASPDVTNIRGETALHMAARAGQVEVVRCLLRNGALVDARAREEQTPLHIASRLGKTEIVQLLLQHMAHPDAATTNGYTPLHISAREGQVDVASVLLEAGAAHSLATKKGFTPLHVAAKYGSLDVAKLLLQRRASPDSAGKNGLTPLHVAAHYDNQKVALLLLEKGSSPHATAKNGYTPLHIAAKKNQMQIATTLLNYGAETNILTKQGVTPLHLAAQEGHAEMVNLLLEKGANIHVSTKSGLTSLHLAAQEDKVNVADMLIKHGANKDAQTKLGYTPLIVACHYGNIKMVNFLLKQGANVNAKTKNGYTPLHQAAQQGHTHIINVLLQHGAKPNAITANGNTALAIAKRLGYISVVDTLKVVTEEVITTTTVSSSGDDTMTGDGGEYLRPEDLKELGDDSLPSSQFLDGMNYLRYSLEGGRSDRYYFNISLKHLYFFLNSERNSYRLSWSPDNLDNVTLSASPIHSGFLVSFMVDARGGAMRGCRHNGLRIIIPPRKCTAPTRVTCRLVKRHRLATMPPMVEGEGLASRLIEVGPSGAQFLGPVIVEIPHFAALRGKERELVILRSENGDNWKEHFCEYTEDELNEILNGMDEVLDTPEELEKKRICRIITRDFPQYFAVVSRIKQDSNLIGPEGGVLSSTVVPQVQAVFPEGALTKRIRVGLQAQPMHNELVKKILGNKATFSPIVTLEPRRRKFHKPITMTIPVPKASSDMMINGYGGDTPTLRLLCSITGGTTPAQWEDITGTTPLTFVNECVSFTTNVSARFWLIDCRQIQESVTFASQVYREIICVPYMAKFVVFAKSHDPIEARLRCFCMTDDKVDKTLEQQENFSEVARSRDVEVLEGKPIYVDCFGNLVPLTKSGQHHIFSFYAFKENRLPLFVKVRDTTQEACGRLSFMKEPKSSRGLVHQAICNLNITLPIYTKVFHNIMIKFYDETESTETSVLKSHLVNEVPVLASPDLLSEVSEMKQDLIKMTAILTTDSSEKPGSIKVKDLVKAADEEPGEPFEIVERVKEDLEKVNEILRSGSCPKEEPVLQRSSSGRDLSEEEWVILSDEEIEEAKQNVPLEITEPVCIEIRIGEGKTEKETKDMTGMIDYLSEDLKVSLNEMTLTPQALQEDIVQERVEAVIVSRGSETGDGEKEKQGLRKPTLEIKKPVRKKLKDKQKPKDEEIQEKEEHSGITKVSSEESLDEEAGLAPAEPVTATAVSPVIEETPIGSIKDKVKALQKRVEDEQKGRSKLPVRVPGKEGTTEKPVTKPSQTKKITYKPKTPASPPTSKTPASPSVSPTVKKLPVSPTAKRPPVSPSSKTERLEETMSVRELMKAFQSGQDPSKHKAGLFEHKSVKQKQQSSDKEAVKKGALQVESEKKQALTQRDTQKRDSPKGKKGQEPLAEVGLQLKKEAHAIPDLTLKKDLATQQAKKQSNQATGKKSPITADETSKEVVLTFDDQGDTDLQISPDRKTSTDFSDVIKEELEDNDKYQQFRHISITKEGELHLDQVLTSPFNVTFPSEYVKDGFLPTLSLQSGALDGSSESLKHEGIADSPIGSLLDGTPQISSEESYKHEGLAETPETSPESLSFSLKKAGTADQMEETELASTVQTTAELHSPKQLSPVTTSESTVADKDLKVITESSESKNYHMSEELQLPPSKEDIDKCADSSSTLIKKDASRDDLSTAAAQGQSIELPEIHDSSSEIKDEDVSFGHHAISKGLELSLPSHDSEGLSPVADESIAISHKDSLEASPVLEDNSSRKTPDSLEPSPTKESPCRDSLESSPVEQKTKTGILPGPVPIQAALAKVENFPELTPVRSRLLRDPDGSAEDDSLEQTSLMESSGKSPLSPETPSSEEISYEITPKTTDSQVLSNVSKSAAIPEVSEEPEDDSEGEPKKRFTPEEEMFKMVTKIKMFDELEQEAKQKRDYKKDFNQDDVASASDLESEPELTKLKKEADSGLLMEPVIRVQPPSPHHCNMDSSSSPEETVFQPIETKPQTFSTEEDNTESDKPTEETKMSGDTSLASDASIIAQASESKCYSTDESDTVSPNGPVMQPEESFYHSVGDDALKVAELYETSGALHHQDVSEKDTAASDGVPHKDLVTVGTIEGSCIPGTSHCCTSQNDELATVVSPVHSPSGSDLAGNDQELEMAQRDFCSAEHSTEYSSPSTQKGTCESYVENVDESSALPITSPYENVPSQHFFTSTEISTGIDLRTTDQPSGDDHSAEELTTSSLCRPALIGSGGQTSEEIYMEIESKQVDIFQKGSTLMSSASDPISLDEAALKDIREEAEKIISQVIITRTDVDSDKWSQIREDDDAFEARVKEEEQRIFGLMVDRRSQGTTPDTTPARTPTEEGTPTSEQNPFLFQEGKLFEMTRSGAIDMTKRNYSDENLNFFQMGQESQEAVPLSEEMREAESLECSQEKEPSVPFASSDAVEAEVPVKDLPISVSEEETSGLYNTKGDIKSRIPIKMGISASSKSPRKETDASDVDPFSRVDTGDTFDSSQVSCPLSPEETVIDVQLDFSTVTRSVYAEQEDDSPDSSPEEQKSVIEIPTAVMESVPSSENKSKIPIRTAPSTSHSLQQSETDNLPSGSFVDILEESQDDPAKPKSKIPVKAVFQRVEQESTFTETSVWKPESSKALDLTCKLPMKQDIRSKSESDASASVDPKVKNIVKARSYTEADAETRERVGEMKLELESDELTTARPKIFSSRLPVKSRSPSASHSAVSPSKESKEYFFDLYKNSIEFFEEISDEASKLVDRLTQSEREQELVSDDESSSALEVSVIENVPSIETQQSVAEDIFDTRPIWDESVETLIEQDQERIEERLAHIADHLGFSWTELARELDFTEEQIHQIRIENPNSLQDQSHALLKYWLERDGKHATGRLSGSEDQNIWRTTSFPFEESRMFHK</sequence>
<feature type="repeat" description="ANK" evidence="15">
    <location>
        <begin position="452"/>
        <end position="484"/>
    </location>
</feature>
<keyword evidence="12" id="KW-0628">Postsynaptic cell membrane</keyword>
<feature type="domain" description="ZU5" evidence="18">
    <location>
        <begin position="1035"/>
        <end position="1181"/>
    </location>
</feature>
<feature type="compositionally biased region" description="Polar residues" evidence="16">
    <location>
        <begin position="1980"/>
        <end position="1989"/>
    </location>
</feature>
<feature type="compositionally biased region" description="Low complexity" evidence="16">
    <location>
        <begin position="2246"/>
        <end position="2264"/>
    </location>
</feature>
<feature type="region of interest" description="Disordered" evidence="16">
    <location>
        <begin position="2123"/>
        <end position="2304"/>
    </location>
</feature>
<keyword evidence="11" id="KW-0458">Lysosome</keyword>
<feature type="compositionally biased region" description="Basic and acidic residues" evidence="16">
    <location>
        <begin position="2349"/>
        <end position="2358"/>
    </location>
</feature>
<feature type="repeat" description="ANK" evidence="15">
    <location>
        <begin position="254"/>
        <end position="286"/>
    </location>
</feature>
<feature type="compositionally biased region" description="Basic and acidic residues" evidence="16">
    <location>
        <begin position="1774"/>
        <end position="1798"/>
    </location>
</feature>
<evidence type="ECO:0000313" key="19">
    <source>
        <dbReference type="Ensembl" id="ENSVKKP00000018155.1"/>
    </source>
</evidence>
<evidence type="ECO:0000256" key="16">
    <source>
        <dbReference type="SAM" id="MobiDB-lite"/>
    </source>
</evidence>
<evidence type="ECO:0000256" key="9">
    <source>
        <dbReference type="ARBA" id="ARBA00023136"/>
    </source>
</evidence>
<evidence type="ECO:0000256" key="13">
    <source>
        <dbReference type="ARBA" id="ARBA00024012"/>
    </source>
</evidence>
<evidence type="ECO:0000313" key="20">
    <source>
        <dbReference type="Proteomes" id="UP000694545"/>
    </source>
</evidence>
<dbReference type="FunFam" id="2.60.220.30:FF:000001">
    <property type="entry name" value="Ankyrin-3 isoform 2"/>
    <property type="match status" value="1"/>
</dbReference>
<dbReference type="GO" id="GO:0005764">
    <property type="term" value="C:lysosome"/>
    <property type="evidence" value="ECO:0007669"/>
    <property type="project" value="UniProtKB-SubCell"/>
</dbReference>
<keyword evidence="5" id="KW-0597">Phosphoprotein</keyword>
<evidence type="ECO:0000256" key="10">
    <source>
        <dbReference type="ARBA" id="ARBA00023212"/>
    </source>
</evidence>
<dbReference type="PROSITE" id="PS51145">
    <property type="entry name" value="ZU5"/>
    <property type="match status" value="2"/>
</dbReference>
<keyword evidence="20" id="KW-1185">Reference proteome</keyword>
<feature type="region of interest" description="Disordered" evidence="16">
    <location>
        <begin position="1825"/>
        <end position="1850"/>
    </location>
</feature>
<dbReference type="InterPro" id="IPR036770">
    <property type="entry name" value="Ankyrin_rpt-contain_sf"/>
</dbReference>
<keyword evidence="8 15" id="KW-0040">ANK repeat</keyword>
<dbReference type="GO" id="GO:0072659">
    <property type="term" value="P:protein localization to plasma membrane"/>
    <property type="evidence" value="ECO:0007669"/>
    <property type="project" value="UniProtKB-ARBA"/>
</dbReference>
<evidence type="ECO:0000259" key="17">
    <source>
        <dbReference type="PROSITE" id="PS50017"/>
    </source>
</evidence>
<feature type="repeat" description="ANK" evidence="15">
    <location>
        <begin position="518"/>
        <end position="550"/>
    </location>
</feature>
<dbReference type="Pfam" id="PF13637">
    <property type="entry name" value="Ank_4"/>
    <property type="match status" value="3"/>
</dbReference>
<feature type="repeat" description="ANK" evidence="15">
    <location>
        <begin position="19"/>
        <end position="51"/>
    </location>
</feature>
<feature type="repeat" description="ANK" evidence="15">
    <location>
        <begin position="353"/>
        <end position="385"/>
    </location>
</feature>
<reference evidence="19" key="2">
    <citation type="submission" date="2025-09" db="UniProtKB">
        <authorList>
            <consortium name="Ensembl"/>
        </authorList>
    </citation>
    <scope>IDENTIFICATION</scope>
</reference>
<feature type="compositionally biased region" description="Basic and acidic residues" evidence="16">
    <location>
        <begin position="1629"/>
        <end position="1646"/>
    </location>
</feature>
<feature type="compositionally biased region" description="Basic and acidic residues" evidence="16">
    <location>
        <begin position="2031"/>
        <end position="2052"/>
    </location>
</feature>
<dbReference type="Gene3D" id="2.60.220.30">
    <property type="match status" value="2"/>
</dbReference>
<dbReference type="PRINTS" id="PR01415">
    <property type="entry name" value="ANKYRIN"/>
</dbReference>
<evidence type="ECO:0000256" key="6">
    <source>
        <dbReference type="ARBA" id="ARBA00022737"/>
    </source>
</evidence>
<feature type="compositionally biased region" description="Polar residues" evidence="16">
    <location>
        <begin position="2977"/>
        <end position="2994"/>
    </location>
</feature>
<proteinExistence type="predicted"/>
<dbReference type="SMART" id="SM00248">
    <property type="entry name" value="ANK"/>
    <property type="match status" value="22"/>
</dbReference>
<feature type="compositionally biased region" description="Polar residues" evidence="16">
    <location>
        <begin position="2005"/>
        <end position="2030"/>
    </location>
</feature>
<feature type="repeat" description="ANK" evidence="15">
    <location>
        <begin position="551"/>
        <end position="583"/>
    </location>
</feature>
<accession>A0A8D2L7U5</accession>
<comment type="subcellular location">
    <subcellularLocation>
        <location evidence="13">Cell membrane</location>
        <location evidence="13">Sarcolemma</location>
        <location evidence="13">T-tubule</location>
    </subcellularLocation>
    <subcellularLocation>
        <location evidence="1">Cytoplasm</location>
        <location evidence="1">Cytoskeleton</location>
    </subcellularLocation>
    <subcellularLocation>
        <location evidence="2">Lysosome</location>
    </subcellularLocation>
    <subcellularLocation>
        <location evidence="14">Postsynaptic cell membrane</location>
    </subcellularLocation>
</comment>
<reference evidence="19" key="1">
    <citation type="submission" date="2025-08" db="UniProtKB">
        <authorList>
            <consortium name="Ensembl"/>
        </authorList>
    </citation>
    <scope>IDENTIFICATION</scope>
</reference>
<feature type="compositionally biased region" description="Basic and acidic residues" evidence="16">
    <location>
        <begin position="2074"/>
        <end position="2083"/>
    </location>
</feature>
<feature type="compositionally biased region" description="Basic and acidic residues" evidence="16">
    <location>
        <begin position="2294"/>
        <end position="2304"/>
    </location>
</feature>
<feature type="compositionally biased region" description="Basic and acidic residues" evidence="16">
    <location>
        <begin position="1718"/>
        <end position="1732"/>
    </location>
</feature>
<evidence type="ECO:0000256" key="15">
    <source>
        <dbReference type="PROSITE-ProRule" id="PRU00023"/>
    </source>
</evidence>
<dbReference type="Gene3D" id="1.25.40.20">
    <property type="entry name" value="Ankyrin repeat-containing domain"/>
    <property type="match status" value="3"/>
</dbReference>
<feature type="compositionally biased region" description="Basic and acidic residues" evidence="16">
    <location>
        <begin position="2883"/>
        <end position="2900"/>
    </location>
</feature>
<dbReference type="FunFam" id="1.25.40.20:FF:000002">
    <property type="entry name" value="Ankyrin-2 isoform 2"/>
    <property type="match status" value="1"/>
</dbReference>